<evidence type="ECO:0000313" key="3">
    <source>
        <dbReference type="Proteomes" id="UP000193577"/>
    </source>
</evidence>
<organism evidence="2 3">
    <name type="scientific">Mycolicibacillus koreensis</name>
    <dbReference type="NCBI Taxonomy" id="1069220"/>
    <lineage>
        <taxon>Bacteria</taxon>
        <taxon>Bacillati</taxon>
        <taxon>Actinomycetota</taxon>
        <taxon>Actinomycetes</taxon>
        <taxon>Mycobacteriales</taxon>
        <taxon>Mycobacteriaceae</taxon>
        <taxon>Mycolicibacillus</taxon>
    </lineage>
</organism>
<dbReference type="AlphaFoldDB" id="A0AA91PF22"/>
<feature type="region of interest" description="Disordered" evidence="1">
    <location>
        <begin position="167"/>
        <end position="188"/>
    </location>
</feature>
<dbReference type="Proteomes" id="UP000193577">
    <property type="component" value="Unassembled WGS sequence"/>
</dbReference>
<accession>A0AA91PF22</accession>
<comment type="caution">
    <text evidence="2">The sequence shown here is derived from an EMBL/GenBank/DDBJ whole genome shotgun (WGS) entry which is preliminary data.</text>
</comment>
<evidence type="ECO:0000313" key="2">
    <source>
        <dbReference type="EMBL" id="OSC34075.1"/>
    </source>
</evidence>
<keyword evidence="3" id="KW-1185">Reference proteome</keyword>
<reference evidence="2 3" key="1">
    <citation type="submission" date="2017-04" db="EMBL/GenBank/DDBJ databases">
        <title>The new phylogeny of genus Mycobacterium.</title>
        <authorList>
            <person name="Tortoli E."/>
            <person name="Trovato A."/>
            <person name="Cirillo D.M."/>
        </authorList>
    </citation>
    <scope>NUCLEOTIDE SEQUENCE [LARGE SCALE GENOMIC DNA]</scope>
    <source>
        <strain evidence="2 3">KCTC 19819</strain>
    </source>
</reference>
<name>A0AA91PF22_9MYCO</name>
<dbReference type="EMBL" id="NCXO01000013">
    <property type="protein sequence ID" value="OSC34075.1"/>
    <property type="molecule type" value="Genomic_DNA"/>
</dbReference>
<evidence type="ECO:0000256" key="1">
    <source>
        <dbReference type="SAM" id="MobiDB-lite"/>
    </source>
</evidence>
<proteinExistence type="predicted"/>
<protein>
    <submittedName>
        <fullName evidence="2">Uncharacterized protein</fullName>
    </submittedName>
</protein>
<gene>
    <name evidence="2" type="ORF">B8W67_07920</name>
</gene>
<sequence>MALVTAAACGTGHTGPGTDVVNVVPVDGAGQPVDGYRVTSDGGRVDDCTNPSPSAVGDDIYLCFPYAAAAYQCWPSPPESMVCLDDPTDKQLRRVGYTGDLPSVHPLDMPEPFAVRLDDSTVCFLRHGGAWGVRDDGYEAAYGCSGEDAVLRRIGLDAPPAIDRSDEPWTVQVGPTDRAADDTPPPQTRTVATAWFAGDPG</sequence>